<dbReference type="InterPro" id="IPR042099">
    <property type="entry name" value="ANL_N_sf"/>
</dbReference>
<proteinExistence type="inferred from homology"/>
<reference evidence="13 14" key="1">
    <citation type="submission" date="2024-06" db="EMBL/GenBank/DDBJ databases">
        <title>The Natural Products Discovery Center: Release of the First 8490 Sequenced Strains for Exploring Actinobacteria Biosynthetic Diversity.</title>
        <authorList>
            <person name="Kalkreuter E."/>
            <person name="Kautsar S.A."/>
            <person name="Yang D."/>
            <person name="Bader C.D."/>
            <person name="Teijaro C.N."/>
            <person name="Fluegel L."/>
            <person name="Davis C.M."/>
            <person name="Simpson J.R."/>
            <person name="Lauterbach L."/>
            <person name="Steele A.D."/>
            <person name="Gui C."/>
            <person name="Meng S."/>
            <person name="Li G."/>
            <person name="Viehrig K."/>
            <person name="Ye F."/>
            <person name="Su P."/>
            <person name="Kiefer A.F."/>
            <person name="Nichols A."/>
            <person name="Cepeda A.J."/>
            <person name="Yan W."/>
            <person name="Fan B."/>
            <person name="Jiang Y."/>
            <person name="Adhikari A."/>
            <person name="Zheng C.-J."/>
            <person name="Schuster L."/>
            <person name="Cowan T.M."/>
            <person name="Smanski M.J."/>
            <person name="Chevrette M.G."/>
            <person name="De Carvalho L.P.S."/>
            <person name="Shen B."/>
        </authorList>
    </citation>
    <scope>NUCLEOTIDE SEQUENCE [LARGE SCALE GENOMIC DNA]</scope>
    <source>
        <strain evidence="13 14">NPDC020594</strain>
    </source>
</reference>
<protein>
    <submittedName>
        <fullName evidence="13">Acyl-CoA dehydrogenase family protein</fullName>
    </submittedName>
</protein>
<keyword evidence="14" id="KW-1185">Reference proteome</keyword>
<dbReference type="InterPro" id="IPR009075">
    <property type="entry name" value="AcylCo_DH/oxidase_C"/>
</dbReference>
<feature type="region of interest" description="Disordered" evidence="7">
    <location>
        <begin position="244"/>
        <end position="271"/>
    </location>
</feature>
<dbReference type="SUPFAM" id="SSF47203">
    <property type="entry name" value="Acyl-CoA dehydrogenase C-terminal domain-like"/>
    <property type="match status" value="1"/>
</dbReference>
<dbReference type="RefSeq" id="WP_359254514.1">
    <property type="nucleotide sequence ID" value="NZ_JBFAEG010000003.1"/>
</dbReference>
<feature type="domain" description="AMP-binding enzyme C-terminal" evidence="12">
    <location>
        <begin position="169"/>
        <end position="242"/>
    </location>
</feature>
<dbReference type="InterPro" id="IPR037069">
    <property type="entry name" value="AcylCoA_DH/ox_N_sf"/>
</dbReference>
<dbReference type="InterPro" id="IPR000873">
    <property type="entry name" value="AMP-dep_synth/lig_dom"/>
</dbReference>
<dbReference type="PANTHER" id="PTHR48083">
    <property type="entry name" value="MEDIUM-CHAIN SPECIFIC ACYL-COA DEHYDROGENASE, MITOCHONDRIAL-RELATED"/>
    <property type="match status" value="1"/>
</dbReference>
<dbReference type="Gene3D" id="3.30.300.30">
    <property type="match status" value="1"/>
</dbReference>
<evidence type="ECO:0000259" key="10">
    <source>
        <dbReference type="Pfam" id="PF02770"/>
    </source>
</evidence>
<name>A0ABV3A364_9ACTN</name>
<comment type="cofactor">
    <cofactor evidence="1 6">
        <name>FAD</name>
        <dbReference type="ChEBI" id="CHEBI:57692"/>
    </cofactor>
</comment>
<dbReference type="InterPro" id="IPR006091">
    <property type="entry name" value="Acyl-CoA_Oxase/DH_mid-dom"/>
</dbReference>
<dbReference type="InterPro" id="IPR036250">
    <property type="entry name" value="AcylCo_DH-like_C"/>
</dbReference>
<dbReference type="Pfam" id="PF13193">
    <property type="entry name" value="AMP-binding_C"/>
    <property type="match status" value="1"/>
</dbReference>
<feature type="domain" description="Acyl-CoA dehydrogenase/oxidase C-terminal" evidence="8">
    <location>
        <begin position="513"/>
        <end position="660"/>
    </location>
</feature>
<keyword evidence="5 6" id="KW-0560">Oxidoreductase</keyword>
<dbReference type="Pfam" id="PF02770">
    <property type="entry name" value="Acyl-CoA_dh_M"/>
    <property type="match status" value="1"/>
</dbReference>
<dbReference type="Gene3D" id="3.40.50.12780">
    <property type="entry name" value="N-terminal domain of ligase-like"/>
    <property type="match status" value="1"/>
</dbReference>
<evidence type="ECO:0000259" key="9">
    <source>
        <dbReference type="Pfam" id="PF00501"/>
    </source>
</evidence>
<feature type="domain" description="Acyl-CoA dehydrogenase/oxidase N-terminal" evidence="11">
    <location>
        <begin position="286"/>
        <end position="395"/>
    </location>
</feature>
<dbReference type="Pfam" id="PF02771">
    <property type="entry name" value="Acyl-CoA_dh_N"/>
    <property type="match status" value="1"/>
</dbReference>
<dbReference type="Proteomes" id="UP001551011">
    <property type="component" value="Unassembled WGS sequence"/>
</dbReference>
<dbReference type="InterPro" id="IPR025110">
    <property type="entry name" value="AMP-bd_C"/>
</dbReference>
<dbReference type="Gene3D" id="2.40.110.10">
    <property type="entry name" value="Butyryl-CoA Dehydrogenase, subunit A, domain 2"/>
    <property type="match status" value="1"/>
</dbReference>
<dbReference type="InterPro" id="IPR046373">
    <property type="entry name" value="Acyl-CoA_Oxase/DH_mid-dom_sf"/>
</dbReference>
<evidence type="ECO:0000313" key="14">
    <source>
        <dbReference type="Proteomes" id="UP001551011"/>
    </source>
</evidence>
<dbReference type="EMBL" id="JBFAEG010000003">
    <property type="protein sequence ID" value="MEU5706242.1"/>
    <property type="molecule type" value="Genomic_DNA"/>
</dbReference>
<dbReference type="InterPro" id="IPR009100">
    <property type="entry name" value="AcylCoA_DH/oxidase_NM_dom_sf"/>
</dbReference>
<accession>A0ABV3A364</accession>
<evidence type="ECO:0000256" key="6">
    <source>
        <dbReference type="RuleBase" id="RU362125"/>
    </source>
</evidence>
<dbReference type="PANTHER" id="PTHR48083:SF2">
    <property type="entry name" value="MEDIUM-CHAIN SPECIFIC ACYL-COA DEHYDROGENASE, MITOCHONDRIAL"/>
    <property type="match status" value="1"/>
</dbReference>
<dbReference type="SUPFAM" id="SSF56645">
    <property type="entry name" value="Acyl-CoA dehydrogenase NM domain-like"/>
    <property type="match status" value="1"/>
</dbReference>
<keyword evidence="3 6" id="KW-0285">Flavoprotein</keyword>
<gene>
    <name evidence="13" type="ORF">AB0H04_05035</name>
</gene>
<dbReference type="InterPro" id="IPR045851">
    <property type="entry name" value="AMP-bd_C_sf"/>
</dbReference>
<dbReference type="Pfam" id="PF00441">
    <property type="entry name" value="Acyl-CoA_dh_1"/>
    <property type="match status" value="1"/>
</dbReference>
<dbReference type="CDD" id="cd00567">
    <property type="entry name" value="ACAD"/>
    <property type="match status" value="1"/>
</dbReference>
<keyword evidence="4 6" id="KW-0274">FAD</keyword>
<comment type="similarity">
    <text evidence="2 6">Belongs to the acyl-CoA dehydrogenase family.</text>
</comment>
<dbReference type="Gene3D" id="1.10.540.10">
    <property type="entry name" value="Acyl-CoA dehydrogenase/oxidase, N-terminal domain"/>
    <property type="match status" value="1"/>
</dbReference>
<evidence type="ECO:0000256" key="2">
    <source>
        <dbReference type="ARBA" id="ARBA00009347"/>
    </source>
</evidence>
<dbReference type="InterPro" id="IPR013786">
    <property type="entry name" value="AcylCoA_DH/ox_N"/>
</dbReference>
<dbReference type="SUPFAM" id="SSF56801">
    <property type="entry name" value="Acetyl-CoA synthetase-like"/>
    <property type="match status" value="1"/>
</dbReference>
<dbReference type="Gene3D" id="1.20.140.10">
    <property type="entry name" value="Butyryl-CoA Dehydrogenase, subunit A, domain 3"/>
    <property type="match status" value="1"/>
</dbReference>
<evidence type="ECO:0000259" key="12">
    <source>
        <dbReference type="Pfam" id="PF13193"/>
    </source>
</evidence>
<evidence type="ECO:0000259" key="11">
    <source>
        <dbReference type="Pfam" id="PF02771"/>
    </source>
</evidence>
<comment type="caution">
    <text evidence="13">The sequence shown here is derived from an EMBL/GenBank/DDBJ whole genome shotgun (WGS) entry which is preliminary data.</text>
</comment>
<evidence type="ECO:0000259" key="8">
    <source>
        <dbReference type="Pfam" id="PF00441"/>
    </source>
</evidence>
<evidence type="ECO:0000256" key="1">
    <source>
        <dbReference type="ARBA" id="ARBA00001974"/>
    </source>
</evidence>
<organism evidence="13 14">
    <name type="scientific">Streptomyces flaveolus</name>
    <dbReference type="NCBI Taxonomy" id="67297"/>
    <lineage>
        <taxon>Bacteria</taxon>
        <taxon>Bacillati</taxon>
        <taxon>Actinomycetota</taxon>
        <taxon>Actinomycetes</taxon>
        <taxon>Kitasatosporales</taxon>
        <taxon>Streptomycetaceae</taxon>
        <taxon>Streptomyces</taxon>
    </lineage>
</organism>
<evidence type="ECO:0000256" key="3">
    <source>
        <dbReference type="ARBA" id="ARBA00022630"/>
    </source>
</evidence>
<dbReference type="Pfam" id="PF00501">
    <property type="entry name" value="AMP-binding"/>
    <property type="match status" value="1"/>
</dbReference>
<feature type="domain" description="AMP-dependent synthetase/ligase" evidence="9">
    <location>
        <begin position="1"/>
        <end position="119"/>
    </location>
</feature>
<feature type="domain" description="Acyl-CoA oxidase/dehydrogenase middle" evidence="10">
    <location>
        <begin position="403"/>
        <end position="501"/>
    </location>
</feature>
<dbReference type="InterPro" id="IPR050741">
    <property type="entry name" value="Acyl-CoA_dehydrogenase"/>
</dbReference>
<evidence type="ECO:0000256" key="5">
    <source>
        <dbReference type="ARBA" id="ARBA00023002"/>
    </source>
</evidence>
<evidence type="ECO:0000256" key="4">
    <source>
        <dbReference type="ARBA" id="ARBA00022827"/>
    </source>
</evidence>
<sequence>MVDMVLAHPGAREYDLSSLTSVRIGGAPISPQRLRDAVAFFGPVVAQGYGLGETTSVVAGLSSEEIARAVREDAELLQSCGRASYDTEIRVVDEAGRELGPREVGEVIVRGPDCVRAYWQEPELSAQTFRDGWVHTGDLAWMREDGYLFLVDRKKDMIISGGFNIYCTEVEAALYEHPAVREACVVGVPDEQWGEAVKAVVVPHPGTTVTTHDLIAFCADRLDRFKKPRSVDFVAELPHNATASSTARPCANRTGRTPPAASTDPPPTELPVTFSLRPAYHDPRTAELVERLRDYLDGELADYERERGITPASRLTRADLEPVWRRSRELGFYGIHLPEEYGGQNLSYTQLAALKEEIGASGRVLSHSVLGDMGGPLRAGDILKHATRHQLDTYLLRGERACCFSLTETDAGSDVRSMRTVAVPDGDGYRLSGHKVFSSAGPFADFAIVVARMAGTGEQDGEKPRFSAFLVDLDSPGCRVEDGATPMSGEHIESDIVLDDCYVPAANLLGEEGKGMRIALGRVTTNRLLHCPTVLGATRRALALTLDRTRTRKVAGGQPLLMMQAIQHKVADMATDFYAARSMTYAALAALDEGREVHAEAFMCKLFVAESAFRVLDEAVQIHGKEGLTQGNEIEYLFRKIRMFRILTGTSEIQRNGIAKLLAFHH</sequence>
<evidence type="ECO:0000313" key="13">
    <source>
        <dbReference type="EMBL" id="MEU5706242.1"/>
    </source>
</evidence>
<evidence type="ECO:0000256" key="7">
    <source>
        <dbReference type="SAM" id="MobiDB-lite"/>
    </source>
</evidence>